<organism evidence="7 8">
    <name type="scientific">Limulus polyphemus</name>
    <name type="common">Atlantic horseshoe crab</name>
    <dbReference type="NCBI Taxonomy" id="6850"/>
    <lineage>
        <taxon>Eukaryota</taxon>
        <taxon>Metazoa</taxon>
        <taxon>Ecdysozoa</taxon>
        <taxon>Arthropoda</taxon>
        <taxon>Chelicerata</taxon>
        <taxon>Merostomata</taxon>
        <taxon>Xiphosura</taxon>
        <taxon>Limulidae</taxon>
        <taxon>Limulus</taxon>
    </lineage>
</organism>
<accession>A0ABM1C0U7</accession>
<evidence type="ECO:0000256" key="1">
    <source>
        <dbReference type="ARBA" id="ARBA00004141"/>
    </source>
</evidence>
<evidence type="ECO:0000313" key="7">
    <source>
        <dbReference type="Proteomes" id="UP000694941"/>
    </source>
</evidence>
<dbReference type="Proteomes" id="UP000694941">
    <property type="component" value="Unplaced"/>
</dbReference>
<evidence type="ECO:0000256" key="2">
    <source>
        <dbReference type="ARBA" id="ARBA00022692"/>
    </source>
</evidence>
<protein>
    <submittedName>
        <fullName evidence="8">L-type amino acid transporter 1-like protein MLAS</fullName>
    </submittedName>
</protein>
<evidence type="ECO:0000256" key="6">
    <source>
        <dbReference type="SAM" id="Phobius"/>
    </source>
</evidence>
<dbReference type="PANTHER" id="PTHR11785:SF528">
    <property type="entry name" value="AMINO ACID TRANSPORTER PROTEIN JHI-21"/>
    <property type="match status" value="1"/>
</dbReference>
<feature type="transmembrane region" description="Helical" evidence="6">
    <location>
        <begin position="60"/>
        <end position="84"/>
    </location>
</feature>
<dbReference type="Pfam" id="PF13520">
    <property type="entry name" value="AA_permease_2"/>
    <property type="match status" value="1"/>
</dbReference>
<evidence type="ECO:0000256" key="4">
    <source>
        <dbReference type="ARBA" id="ARBA00023136"/>
    </source>
</evidence>
<dbReference type="InterPro" id="IPR002293">
    <property type="entry name" value="AA/rel_permease1"/>
</dbReference>
<keyword evidence="4 6" id="KW-0472">Membrane</keyword>
<keyword evidence="3 6" id="KW-1133">Transmembrane helix</keyword>
<dbReference type="Gene3D" id="1.20.1740.10">
    <property type="entry name" value="Amino acid/polyamine transporter I"/>
    <property type="match status" value="1"/>
</dbReference>
<comment type="subcellular location">
    <subcellularLocation>
        <location evidence="1">Membrane</location>
        <topology evidence="1">Multi-pass membrane protein</topology>
    </subcellularLocation>
</comment>
<gene>
    <name evidence="8" type="primary">LOC106476147</name>
</gene>
<dbReference type="PANTHER" id="PTHR11785">
    <property type="entry name" value="AMINO ACID TRANSPORTER"/>
    <property type="match status" value="1"/>
</dbReference>
<evidence type="ECO:0000256" key="3">
    <source>
        <dbReference type="ARBA" id="ARBA00022989"/>
    </source>
</evidence>
<dbReference type="GeneID" id="106476147"/>
<proteinExistence type="predicted"/>
<keyword evidence="7" id="KW-1185">Reference proteome</keyword>
<dbReference type="InterPro" id="IPR050598">
    <property type="entry name" value="AminoAcid_Transporter"/>
</dbReference>
<name>A0ABM1C0U7_LIMPO</name>
<feature type="transmembrane region" description="Helical" evidence="6">
    <location>
        <begin position="96"/>
        <end position="118"/>
    </location>
</feature>
<evidence type="ECO:0000313" key="8">
    <source>
        <dbReference type="RefSeq" id="XP_013792270.1"/>
    </source>
</evidence>
<feature type="transmembrane region" description="Helical" evidence="6">
    <location>
        <begin position="29"/>
        <end position="48"/>
    </location>
</feature>
<evidence type="ECO:0000256" key="5">
    <source>
        <dbReference type="SAM" id="MobiDB-lite"/>
    </source>
</evidence>
<feature type="region of interest" description="Disordered" evidence="5">
    <location>
        <begin position="167"/>
        <end position="201"/>
    </location>
</feature>
<dbReference type="RefSeq" id="XP_013792270.1">
    <property type="nucleotide sequence ID" value="XM_013936816.1"/>
</dbReference>
<keyword evidence="2 6" id="KW-0812">Transmembrane</keyword>
<sequence>MHTDDKEGSCCTTERINVEKVRLKKKITLFNGVAIIVGTIVGAGIFVSPKGVFIYSGESLGVSLSVWGLCGFLTMLGALCYVELGTSILKSGGDYAYILEAFGPLPAFLRLWTMLVIVRPTSQAIMALTFGHYIVASFFSECQQPPERATRLLAASCLYHPTDINKCQGKPPPKPDDPITVAPIGTTDPVTPPPNSLNSKQ</sequence>
<reference evidence="8" key="1">
    <citation type="submission" date="2025-08" db="UniProtKB">
        <authorList>
            <consortium name="RefSeq"/>
        </authorList>
    </citation>
    <scope>IDENTIFICATION</scope>
    <source>
        <tissue evidence="8">Muscle</tissue>
    </source>
</reference>